<keyword evidence="3" id="KW-1185">Reference proteome</keyword>
<proteinExistence type="predicted"/>
<evidence type="ECO:0000256" key="1">
    <source>
        <dbReference type="SAM" id="MobiDB-lite"/>
    </source>
</evidence>
<sequence>MVDSRWRRSTAADGGQRWQTTFKGGDAAAAEHGDGVNAAAVRCGSGRRAVEDCSGASTAWTRLGQWSARREGEGRWMVVRWSSGGGSQRWSMVWSSSPFVFVS</sequence>
<reference evidence="2" key="1">
    <citation type="submission" date="2020-06" db="EMBL/GenBank/DDBJ databases">
        <authorList>
            <person name="Li T."/>
            <person name="Hu X."/>
            <person name="Zhang T."/>
            <person name="Song X."/>
            <person name="Zhang H."/>
            <person name="Dai N."/>
            <person name="Sheng W."/>
            <person name="Hou X."/>
            <person name="Wei L."/>
        </authorList>
    </citation>
    <scope>NUCLEOTIDE SEQUENCE</scope>
    <source>
        <strain evidence="2">3651</strain>
        <tissue evidence="2">Leaf</tissue>
    </source>
</reference>
<organism evidence="2 3">
    <name type="scientific">Sesamum alatum</name>
    <dbReference type="NCBI Taxonomy" id="300844"/>
    <lineage>
        <taxon>Eukaryota</taxon>
        <taxon>Viridiplantae</taxon>
        <taxon>Streptophyta</taxon>
        <taxon>Embryophyta</taxon>
        <taxon>Tracheophyta</taxon>
        <taxon>Spermatophyta</taxon>
        <taxon>Magnoliopsida</taxon>
        <taxon>eudicotyledons</taxon>
        <taxon>Gunneridae</taxon>
        <taxon>Pentapetalae</taxon>
        <taxon>asterids</taxon>
        <taxon>lamiids</taxon>
        <taxon>Lamiales</taxon>
        <taxon>Pedaliaceae</taxon>
        <taxon>Sesamum</taxon>
    </lineage>
</organism>
<dbReference type="AlphaFoldDB" id="A0AAE1YJ51"/>
<evidence type="ECO:0000313" key="3">
    <source>
        <dbReference type="Proteomes" id="UP001293254"/>
    </source>
</evidence>
<accession>A0AAE1YJ51</accession>
<reference evidence="2" key="2">
    <citation type="journal article" date="2024" name="Plant">
        <title>Genomic evolution and insights into agronomic trait innovations of Sesamum species.</title>
        <authorList>
            <person name="Miao H."/>
            <person name="Wang L."/>
            <person name="Qu L."/>
            <person name="Liu H."/>
            <person name="Sun Y."/>
            <person name="Le M."/>
            <person name="Wang Q."/>
            <person name="Wei S."/>
            <person name="Zheng Y."/>
            <person name="Lin W."/>
            <person name="Duan Y."/>
            <person name="Cao H."/>
            <person name="Xiong S."/>
            <person name="Wang X."/>
            <person name="Wei L."/>
            <person name="Li C."/>
            <person name="Ma Q."/>
            <person name="Ju M."/>
            <person name="Zhao R."/>
            <person name="Li G."/>
            <person name="Mu C."/>
            <person name="Tian Q."/>
            <person name="Mei H."/>
            <person name="Zhang T."/>
            <person name="Gao T."/>
            <person name="Zhang H."/>
        </authorList>
    </citation>
    <scope>NUCLEOTIDE SEQUENCE</scope>
    <source>
        <strain evidence="2">3651</strain>
    </source>
</reference>
<comment type="caution">
    <text evidence="2">The sequence shown here is derived from an EMBL/GenBank/DDBJ whole genome shotgun (WGS) entry which is preliminary data.</text>
</comment>
<evidence type="ECO:0000313" key="2">
    <source>
        <dbReference type="EMBL" id="KAK4431034.1"/>
    </source>
</evidence>
<dbReference type="EMBL" id="JACGWO010000003">
    <property type="protein sequence ID" value="KAK4431034.1"/>
    <property type="molecule type" value="Genomic_DNA"/>
</dbReference>
<feature type="region of interest" description="Disordered" evidence="1">
    <location>
        <begin position="1"/>
        <end position="20"/>
    </location>
</feature>
<gene>
    <name evidence="2" type="ORF">Salat_0865400</name>
</gene>
<dbReference type="Proteomes" id="UP001293254">
    <property type="component" value="Unassembled WGS sequence"/>
</dbReference>
<name>A0AAE1YJ51_9LAMI</name>
<protein>
    <submittedName>
        <fullName evidence="2">Uncharacterized protein</fullName>
    </submittedName>
</protein>